<accession>A0A2C6KJC1</accession>
<dbReference type="GeneID" id="94432924"/>
<dbReference type="VEuPathDB" id="ToxoDB:CSUI_009600"/>
<evidence type="ECO:0000313" key="2">
    <source>
        <dbReference type="Proteomes" id="UP000221165"/>
    </source>
</evidence>
<dbReference type="AlphaFoldDB" id="A0A2C6KJC1"/>
<sequence>MLLSGRRRFVYSGLRAERVSAVRTECITREDEESAKRGVIPRATLIANTGCSTAPRVKTFYRKVEYISRCALPVQTTGFQRFGFSGLPHPSTLAGSFRRPPCCRLFSLEPSSCR</sequence>
<keyword evidence="2" id="KW-1185">Reference proteome</keyword>
<gene>
    <name evidence="1" type="ORF">CSUI_009600</name>
</gene>
<reference evidence="1 2" key="1">
    <citation type="journal article" date="2017" name="Int. J. Parasitol.">
        <title>The genome of the protozoan parasite Cystoisospora suis and a reverse vaccinology approach to identify vaccine candidates.</title>
        <authorList>
            <person name="Palmieri N."/>
            <person name="Shrestha A."/>
            <person name="Ruttkowski B."/>
            <person name="Beck T."/>
            <person name="Vogl C."/>
            <person name="Tomley F."/>
            <person name="Blake D.P."/>
            <person name="Joachim A."/>
        </authorList>
    </citation>
    <scope>NUCLEOTIDE SEQUENCE [LARGE SCALE GENOMIC DNA]</scope>
    <source>
        <strain evidence="1 2">Wien I</strain>
    </source>
</reference>
<dbReference type="EMBL" id="MIGC01005795">
    <property type="protein sequence ID" value="PHJ16582.1"/>
    <property type="molecule type" value="Genomic_DNA"/>
</dbReference>
<evidence type="ECO:0000313" key="1">
    <source>
        <dbReference type="EMBL" id="PHJ16582.1"/>
    </source>
</evidence>
<protein>
    <submittedName>
        <fullName evidence="1">Uncharacterized protein</fullName>
    </submittedName>
</protein>
<comment type="caution">
    <text evidence="1">The sequence shown here is derived from an EMBL/GenBank/DDBJ whole genome shotgun (WGS) entry which is preliminary data.</text>
</comment>
<dbReference type="RefSeq" id="XP_067918309.1">
    <property type="nucleotide sequence ID" value="XM_068069713.1"/>
</dbReference>
<organism evidence="1 2">
    <name type="scientific">Cystoisospora suis</name>
    <dbReference type="NCBI Taxonomy" id="483139"/>
    <lineage>
        <taxon>Eukaryota</taxon>
        <taxon>Sar</taxon>
        <taxon>Alveolata</taxon>
        <taxon>Apicomplexa</taxon>
        <taxon>Conoidasida</taxon>
        <taxon>Coccidia</taxon>
        <taxon>Eucoccidiorida</taxon>
        <taxon>Eimeriorina</taxon>
        <taxon>Sarcocystidae</taxon>
        <taxon>Cystoisospora</taxon>
    </lineage>
</organism>
<name>A0A2C6KJC1_9APIC</name>
<dbReference type="Proteomes" id="UP000221165">
    <property type="component" value="Unassembled WGS sequence"/>
</dbReference>
<proteinExistence type="predicted"/>